<dbReference type="EMBL" id="CAJPEV010000426">
    <property type="protein sequence ID" value="CAG0885160.1"/>
    <property type="molecule type" value="Genomic_DNA"/>
</dbReference>
<dbReference type="Pfam" id="PF00106">
    <property type="entry name" value="adh_short"/>
    <property type="match status" value="1"/>
</dbReference>
<evidence type="ECO:0000256" key="1">
    <source>
        <dbReference type="ARBA" id="ARBA00023002"/>
    </source>
</evidence>
<evidence type="ECO:0000313" key="6">
    <source>
        <dbReference type="Proteomes" id="UP000677054"/>
    </source>
</evidence>
<keyword evidence="6" id="KW-1185">Reference proteome</keyword>
<dbReference type="PRINTS" id="PR00080">
    <property type="entry name" value="SDRFAMILY"/>
</dbReference>
<comment type="similarity">
    <text evidence="2">Belongs to the short-chain dehydrogenases/reductases (SDR) family.</text>
</comment>
<name>A0A7R8X5Y9_9CRUS</name>
<proteinExistence type="inferred from homology"/>
<dbReference type="InterPro" id="IPR053011">
    <property type="entry name" value="SDR_family_member_7"/>
</dbReference>
<dbReference type="SUPFAM" id="SSF51735">
    <property type="entry name" value="NAD(P)-binding Rossmann-fold domains"/>
    <property type="match status" value="1"/>
</dbReference>
<feature type="domain" description="Ketoreductase" evidence="4">
    <location>
        <begin position="43"/>
        <end position="233"/>
    </location>
</feature>
<dbReference type="PANTHER" id="PTHR44269:SF2">
    <property type="entry name" value="DEHYDROGENASE_REDUCTASE SDR FAMILY MEMBER 7"/>
    <property type="match status" value="1"/>
</dbReference>
<evidence type="ECO:0000313" key="5">
    <source>
        <dbReference type="EMBL" id="CAD7243409.1"/>
    </source>
</evidence>
<keyword evidence="1" id="KW-0560">Oxidoreductase</keyword>
<protein>
    <recommendedName>
        <fullName evidence="4">Ketoreductase domain-containing protein</fullName>
    </recommendedName>
</protein>
<sequence length="393" mass="43534">MFVCALLLLGGFLVLLVLLKIECDPALYFYKYFGKKPETLRGKVVWITGAGSGIGRQLAVSLAQVGARLVLHSLPGEDLDAVKGRCLRIARGCLKDEDVLVLYGDVADIEMHEKWVDQVLKHFSKVDILINNAGIGAFQSVLESPWSAIRRLFEVNLFGNVGLARALLPHFRQRKAGHIVVPSSVLAFLPIPNASAYGASKRAIQGFYDTLRAEEVGHGVKVTVLFPGYVKTNIFANSATAEGTGVDMGQLRMFEMRVERFADWMLLAVANEMISACIAKGWLLFVAAYHFPDLARRAEQLVLLNSTITSVVIRPEIQNTEENPCRLDEGYSCKRNTERMGEELLKIFDGEEDKPAIDRMATSSSKWMGKCNFPKRCNVIDYRISGDPASACQ</sequence>
<dbReference type="PANTHER" id="PTHR44269">
    <property type="entry name" value="DEHYDROGENASE/REDUCTASE SDR FAMILY MEMBER 7-RELATED"/>
    <property type="match status" value="1"/>
</dbReference>
<dbReference type="InterPro" id="IPR002347">
    <property type="entry name" value="SDR_fam"/>
</dbReference>
<organism evidence="5">
    <name type="scientific">Darwinula stevensoni</name>
    <dbReference type="NCBI Taxonomy" id="69355"/>
    <lineage>
        <taxon>Eukaryota</taxon>
        <taxon>Metazoa</taxon>
        <taxon>Ecdysozoa</taxon>
        <taxon>Arthropoda</taxon>
        <taxon>Crustacea</taxon>
        <taxon>Oligostraca</taxon>
        <taxon>Ostracoda</taxon>
        <taxon>Podocopa</taxon>
        <taxon>Podocopida</taxon>
        <taxon>Darwinulocopina</taxon>
        <taxon>Darwinuloidea</taxon>
        <taxon>Darwinulidae</taxon>
        <taxon>Darwinula</taxon>
    </lineage>
</organism>
<dbReference type="GO" id="GO:0006629">
    <property type="term" value="P:lipid metabolic process"/>
    <property type="evidence" value="ECO:0007669"/>
    <property type="project" value="UniProtKB-ARBA"/>
</dbReference>
<dbReference type="InterPro" id="IPR020904">
    <property type="entry name" value="Sc_DH/Rdtase_CS"/>
</dbReference>
<dbReference type="Gene3D" id="3.40.50.720">
    <property type="entry name" value="NAD(P)-binding Rossmann-like Domain"/>
    <property type="match status" value="1"/>
</dbReference>
<dbReference type="EMBL" id="LR899943">
    <property type="protein sequence ID" value="CAD7243409.1"/>
    <property type="molecule type" value="Genomic_DNA"/>
</dbReference>
<dbReference type="GO" id="GO:0016491">
    <property type="term" value="F:oxidoreductase activity"/>
    <property type="evidence" value="ECO:0007669"/>
    <property type="project" value="UniProtKB-KW"/>
</dbReference>
<feature type="chain" id="PRO_5036209025" description="Ketoreductase domain-containing protein" evidence="3">
    <location>
        <begin position="24"/>
        <end position="393"/>
    </location>
</feature>
<accession>A0A7R8X5Y9</accession>
<feature type="signal peptide" evidence="3">
    <location>
        <begin position="1"/>
        <end position="23"/>
    </location>
</feature>
<keyword evidence="3" id="KW-0732">Signal</keyword>
<evidence type="ECO:0000256" key="3">
    <source>
        <dbReference type="SAM" id="SignalP"/>
    </source>
</evidence>
<dbReference type="AlphaFoldDB" id="A0A7R8X5Y9"/>
<evidence type="ECO:0000256" key="2">
    <source>
        <dbReference type="RuleBase" id="RU000363"/>
    </source>
</evidence>
<dbReference type="SMART" id="SM00822">
    <property type="entry name" value="PKS_KR"/>
    <property type="match status" value="1"/>
</dbReference>
<dbReference type="InterPro" id="IPR036291">
    <property type="entry name" value="NAD(P)-bd_dom_sf"/>
</dbReference>
<dbReference type="OrthoDB" id="47007at2759"/>
<evidence type="ECO:0000259" key="4">
    <source>
        <dbReference type="SMART" id="SM00822"/>
    </source>
</evidence>
<dbReference type="InterPro" id="IPR057326">
    <property type="entry name" value="KR_dom"/>
</dbReference>
<gene>
    <name evidence="5" type="ORF">DSTB1V02_LOCUS3333</name>
</gene>
<dbReference type="Proteomes" id="UP000677054">
    <property type="component" value="Unassembled WGS sequence"/>
</dbReference>
<dbReference type="PRINTS" id="PR00081">
    <property type="entry name" value="GDHRDH"/>
</dbReference>
<reference evidence="5" key="1">
    <citation type="submission" date="2020-11" db="EMBL/GenBank/DDBJ databases">
        <authorList>
            <person name="Tran Van P."/>
        </authorList>
    </citation>
    <scope>NUCLEOTIDE SEQUENCE</scope>
</reference>
<dbReference type="PROSITE" id="PS00061">
    <property type="entry name" value="ADH_SHORT"/>
    <property type="match status" value="1"/>
</dbReference>